<dbReference type="InterPro" id="IPR004210">
    <property type="entry name" value="BESS_motif"/>
</dbReference>
<comment type="subcellular location">
    <subcellularLocation>
        <location evidence="1">Nucleus</location>
    </subcellularLocation>
</comment>
<keyword evidence="1" id="KW-0539">Nucleus</keyword>
<evidence type="ECO:0000256" key="1">
    <source>
        <dbReference type="PROSITE-ProRule" id="PRU00371"/>
    </source>
</evidence>
<dbReference type="Pfam" id="PF10545">
    <property type="entry name" value="MADF_DNA_bdg"/>
    <property type="match status" value="1"/>
</dbReference>
<gene>
    <name evidence="2" type="ORF">PACLA_8A024623</name>
</gene>
<dbReference type="PANTHER" id="PTHR12243:SF67">
    <property type="entry name" value="COREPRESSOR OF PANGOLIN, ISOFORM A-RELATED"/>
    <property type="match status" value="1"/>
</dbReference>
<dbReference type="Pfam" id="PF02944">
    <property type="entry name" value="BESS"/>
    <property type="match status" value="1"/>
</dbReference>
<organism evidence="2 3">
    <name type="scientific">Paramuricea clavata</name>
    <name type="common">Red gorgonian</name>
    <name type="synonym">Violescent sea-whip</name>
    <dbReference type="NCBI Taxonomy" id="317549"/>
    <lineage>
        <taxon>Eukaryota</taxon>
        <taxon>Metazoa</taxon>
        <taxon>Cnidaria</taxon>
        <taxon>Anthozoa</taxon>
        <taxon>Octocorallia</taxon>
        <taxon>Malacalcyonacea</taxon>
        <taxon>Plexauridae</taxon>
        <taxon>Paramuricea</taxon>
    </lineage>
</organism>
<reference evidence="2" key="1">
    <citation type="submission" date="2020-04" db="EMBL/GenBank/DDBJ databases">
        <authorList>
            <person name="Alioto T."/>
            <person name="Alioto T."/>
            <person name="Gomez Garrido J."/>
        </authorList>
    </citation>
    <scope>NUCLEOTIDE SEQUENCE</scope>
    <source>
        <strain evidence="2">A484AB</strain>
    </source>
</reference>
<dbReference type="GO" id="GO:0005667">
    <property type="term" value="C:transcription regulator complex"/>
    <property type="evidence" value="ECO:0007669"/>
    <property type="project" value="TreeGrafter"/>
</dbReference>
<accession>A0A6S7I3I8</accession>
<proteinExistence type="predicted"/>
<name>A0A6S7I3I8_PARCT</name>
<keyword evidence="3" id="KW-1185">Reference proteome</keyword>
<evidence type="ECO:0000313" key="3">
    <source>
        <dbReference type="Proteomes" id="UP001152795"/>
    </source>
</evidence>
<protein>
    <submittedName>
        <fullName evidence="2">Transcription factor Adf-1-like</fullName>
    </submittedName>
</protein>
<dbReference type="PROSITE" id="PS51031">
    <property type="entry name" value="BESS"/>
    <property type="match status" value="1"/>
</dbReference>
<dbReference type="InterPro" id="IPR006578">
    <property type="entry name" value="MADF-dom"/>
</dbReference>
<dbReference type="Proteomes" id="UP001152795">
    <property type="component" value="Unassembled WGS sequence"/>
</dbReference>
<evidence type="ECO:0000313" key="2">
    <source>
        <dbReference type="EMBL" id="CAB4011557.1"/>
    </source>
</evidence>
<dbReference type="EMBL" id="CACRXK020007189">
    <property type="protein sequence ID" value="CAB4011557.1"/>
    <property type="molecule type" value="Genomic_DNA"/>
</dbReference>
<dbReference type="GO" id="GO:0003677">
    <property type="term" value="F:DNA binding"/>
    <property type="evidence" value="ECO:0007669"/>
    <property type="project" value="InterPro"/>
</dbReference>
<dbReference type="InterPro" id="IPR039353">
    <property type="entry name" value="TF_Adf1"/>
</dbReference>
<dbReference type="GO" id="GO:0006357">
    <property type="term" value="P:regulation of transcription by RNA polymerase II"/>
    <property type="evidence" value="ECO:0007669"/>
    <property type="project" value="TreeGrafter"/>
</dbReference>
<dbReference type="PROSITE" id="PS51029">
    <property type="entry name" value="MADF"/>
    <property type="match status" value="1"/>
</dbReference>
<sequence length="330" mass="37112">MSDNAKRIVCGIEGRKTMLLSQKKGTDQRNIYTIDFSALENLPKINRSIIHQPEPSQQISASSSSREVGVSVIEDTVSGEEAVDVDNDGEPGEEAFLEEYTAEGLIEEVRSRPCLWNTSLRVYKEANRKKIAWEQIAQKFSKDVDFLKLQWKYLKDNLKRCLDRRNREMRSGAAACKTSTCKYFENLAFLQDKIANRDTVSNVKLGLGSTADSSLLPEQPVVTIKDEETPSVKKRKALDGVICSHEKRPVSRARKASDQVDTMLLKALKDLDKPTTQEMPEAKSAESDSDTLFCQSLIPTLNSLGTKENMKAKVQIQQLLFTLKFPDSEE</sequence>
<comment type="caution">
    <text evidence="2">The sequence shown here is derived from an EMBL/GenBank/DDBJ whole genome shotgun (WGS) entry which is preliminary data.</text>
</comment>
<dbReference type="PANTHER" id="PTHR12243">
    <property type="entry name" value="MADF DOMAIN TRANSCRIPTION FACTOR"/>
    <property type="match status" value="1"/>
</dbReference>
<dbReference type="OrthoDB" id="5803771at2759"/>
<dbReference type="SMART" id="SM00595">
    <property type="entry name" value="MADF"/>
    <property type="match status" value="1"/>
</dbReference>
<dbReference type="AlphaFoldDB" id="A0A6S7I3I8"/>
<dbReference type="GO" id="GO:0005634">
    <property type="term" value="C:nucleus"/>
    <property type="evidence" value="ECO:0007669"/>
    <property type="project" value="UniProtKB-SubCell"/>
</dbReference>